<proteinExistence type="predicted"/>
<organism evidence="1">
    <name type="scientific">marine metagenome</name>
    <dbReference type="NCBI Taxonomy" id="408172"/>
    <lineage>
        <taxon>unclassified sequences</taxon>
        <taxon>metagenomes</taxon>
        <taxon>ecological metagenomes</taxon>
    </lineage>
</organism>
<dbReference type="SUPFAM" id="SSF54862">
    <property type="entry name" value="4Fe-4S ferredoxins"/>
    <property type="match status" value="1"/>
</dbReference>
<gene>
    <name evidence="1" type="ORF">METZ01_LOCUS260143</name>
</gene>
<sequence>MKDQGVREKAGHEWLDSLGFQIRAVLDPGCSPSALWDEFGRLGIDLTSNARLVLLAMGGTRLWNRIQKRVKTEADPFDVFAIYAANLVSKKYWGCDQIELLYPGSLAVPLQRLGQFAGCSYPSPIGVDLHPVYGPWFAYRAVFLIHAELQLTEPESGGSPCESCADKPCVAGCPAGAVSSTDGIDLGRCIEHRLLPRSGCADRCRSRLMCPVGKKWQYGEAQLAYHGNRSLVSLTRWTQS</sequence>
<name>A0A382J6P8_9ZZZZ</name>
<evidence type="ECO:0008006" key="2">
    <source>
        <dbReference type="Google" id="ProtNLM"/>
    </source>
</evidence>
<evidence type="ECO:0000313" key="1">
    <source>
        <dbReference type="EMBL" id="SVC07289.1"/>
    </source>
</evidence>
<accession>A0A382J6P8</accession>
<feature type="non-terminal residue" evidence="1">
    <location>
        <position position="240"/>
    </location>
</feature>
<reference evidence="1" key="1">
    <citation type="submission" date="2018-05" db="EMBL/GenBank/DDBJ databases">
        <authorList>
            <person name="Lanie J.A."/>
            <person name="Ng W.-L."/>
            <person name="Kazmierczak K.M."/>
            <person name="Andrzejewski T.M."/>
            <person name="Davidsen T.M."/>
            <person name="Wayne K.J."/>
            <person name="Tettelin H."/>
            <person name="Glass J.I."/>
            <person name="Rusch D."/>
            <person name="Podicherti R."/>
            <person name="Tsui H.-C.T."/>
            <person name="Winkler M.E."/>
        </authorList>
    </citation>
    <scope>NUCLEOTIDE SEQUENCE</scope>
</reference>
<protein>
    <recommendedName>
        <fullName evidence="2">4Fe-4S ferredoxin-type domain-containing protein</fullName>
    </recommendedName>
</protein>
<dbReference type="AlphaFoldDB" id="A0A382J6P8"/>
<dbReference type="EMBL" id="UINC01071979">
    <property type="protein sequence ID" value="SVC07289.1"/>
    <property type="molecule type" value="Genomic_DNA"/>
</dbReference>